<organism evidence="3 4">
    <name type="scientific">Grifola frondosa</name>
    <name type="common">Maitake</name>
    <name type="synonym">Polyporus frondosus</name>
    <dbReference type="NCBI Taxonomy" id="5627"/>
    <lineage>
        <taxon>Eukaryota</taxon>
        <taxon>Fungi</taxon>
        <taxon>Dikarya</taxon>
        <taxon>Basidiomycota</taxon>
        <taxon>Agaricomycotina</taxon>
        <taxon>Agaricomycetes</taxon>
        <taxon>Polyporales</taxon>
        <taxon>Grifolaceae</taxon>
        <taxon>Grifola</taxon>
    </lineage>
</organism>
<dbReference type="OrthoDB" id="5550464at2759"/>
<accession>A0A1C7MUS0</accession>
<dbReference type="PANTHER" id="PTHR33643:SF1">
    <property type="entry name" value="UREASE ACCESSORY PROTEIN D"/>
    <property type="match status" value="1"/>
</dbReference>
<dbReference type="HAMAP" id="MF_01384">
    <property type="entry name" value="UreD"/>
    <property type="match status" value="1"/>
</dbReference>
<dbReference type="STRING" id="5627.A0A1C7MUS0"/>
<evidence type="ECO:0000313" key="3">
    <source>
        <dbReference type="EMBL" id="OBZ78744.1"/>
    </source>
</evidence>
<name>A0A1C7MUS0_GRIFR</name>
<dbReference type="OMA" id="CFRSASY"/>
<dbReference type="PANTHER" id="PTHR33643">
    <property type="entry name" value="UREASE ACCESSORY PROTEIN D"/>
    <property type="match status" value="1"/>
</dbReference>
<keyword evidence="2" id="KW-0143">Chaperone</keyword>
<protein>
    <submittedName>
        <fullName evidence="3">Urease accessory protein D</fullName>
    </submittedName>
</protein>
<dbReference type="GO" id="GO:0016151">
    <property type="term" value="F:nickel cation binding"/>
    <property type="evidence" value="ECO:0007669"/>
    <property type="project" value="InterPro"/>
</dbReference>
<evidence type="ECO:0000313" key="4">
    <source>
        <dbReference type="Proteomes" id="UP000092993"/>
    </source>
</evidence>
<dbReference type="EMBL" id="LUGG01000001">
    <property type="protein sequence ID" value="OBZ78744.1"/>
    <property type="molecule type" value="Genomic_DNA"/>
</dbReference>
<gene>
    <name evidence="3" type="primary">URED</name>
    <name evidence="3" type="ORF">A0H81_00870</name>
</gene>
<proteinExistence type="inferred from homology"/>
<reference evidence="3 4" key="1">
    <citation type="submission" date="2016-03" db="EMBL/GenBank/DDBJ databases">
        <title>Whole genome sequencing of Grifola frondosa 9006-11.</title>
        <authorList>
            <person name="Min B."/>
            <person name="Park H."/>
            <person name="Kim J.-G."/>
            <person name="Cho H."/>
            <person name="Oh Y.-L."/>
            <person name="Kong W.-S."/>
            <person name="Choi I.-G."/>
        </authorList>
    </citation>
    <scope>NUCLEOTIDE SEQUENCE [LARGE SCALE GENOMIC DNA]</scope>
    <source>
        <strain evidence="3 4">9006-11</strain>
    </source>
</reference>
<dbReference type="Pfam" id="PF01774">
    <property type="entry name" value="UreD"/>
    <property type="match status" value="1"/>
</dbReference>
<dbReference type="InterPro" id="IPR002669">
    <property type="entry name" value="UreD"/>
</dbReference>
<evidence type="ECO:0000256" key="1">
    <source>
        <dbReference type="ARBA" id="ARBA00007177"/>
    </source>
</evidence>
<comment type="caution">
    <text evidence="3">The sequence shown here is derived from an EMBL/GenBank/DDBJ whole genome shotgun (WGS) entry which is preliminary data.</text>
</comment>
<evidence type="ECO:0000256" key="2">
    <source>
        <dbReference type="ARBA" id="ARBA00023186"/>
    </source>
</evidence>
<dbReference type="Proteomes" id="UP000092993">
    <property type="component" value="Unassembled WGS sequence"/>
</dbReference>
<sequence>MSKPLLQPDGLDRNHIGVGSIILTTHGSEASFSELSSTYPLKLLSPRIARDNVAIAYILSYGGGLVGGDRIELSVEVRDGASLVLLSQGSTKVFKTRPGTRLSARSQELANTTQKMDVIISSDSALFLLPDPVTCFRSAKYNQLQTFRLQRDASAVLLDWITSGRKSLGEEWAFSRYYSLNEVWVEGERIARDVLLLEDHDLHINSLPPRTLSNSLAPYSCYATVIMYGPLVQSTIRHLATEYASISVFKRHSPPGLLWSLSMIREGRGCVVRVAAKESEDVKTWLSGSLRELEPSNGVKQLLEVYVAQDAPNT</sequence>
<keyword evidence="4" id="KW-1185">Reference proteome</keyword>
<comment type="similarity">
    <text evidence="1">Belongs to the UreD family.</text>
</comment>
<dbReference type="AlphaFoldDB" id="A0A1C7MUS0"/>